<name>A0ABN9XKN9_9DINO</name>
<dbReference type="Gene3D" id="3.40.1190.20">
    <property type="match status" value="1"/>
</dbReference>
<dbReference type="Proteomes" id="UP001189429">
    <property type="component" value="Unassembled WGS sequence"/>
</dbReference>
<comment type="caution">
    <text evidence="5">The sequence shown here is derived from an EMBL/GenBank/DDBJ whole genome shotgun (WGS) entry which is preliminary data.</text>
</comment>
<protein>
    <recommendedName>
        <fullName evidence="4">Carbohydrate kinase PfkB domain-containing protein</fullName>
    </recommendedName>
</protein>
<evidence type="ECO:0000256" key="1">
    <source>
        <dbReference type="ARBA" id="ARBA00010688"/>
    </source>
</evidence>
<dbReference type="InterPro" id="IPR029056">
    <property type="entry name" value="Ribokinase-like"/>
</dbReference>
<dbReference type="PANTHER" id="PTHR43085:SF57">
    <property type="entry name" value="CARBOHYDRATE KINASE PFKB DOMAIN-CONTAINING PROTEIN"/>
    <property type="match status" value="1"/>
</dbReference>
<keyword evidence="6" id="KW-1185">Reference proteome</keyword>
<accession>A0ABN9XKN9</accession>
<reference evidence="5" key="1">
    <citation type="submission" date="2023-10" db="EMBL/GenBank/DDBJ databases">
        <authorList>
            <person name="Chen Y."/>
            <person name="Shah S."/>
            <person name="Dougan E. K."/>
            <person name="Thang M."/>
            <person name="Chan C."/>
        </authorList>
    </citation>
    <scope>NUCLEOTIDE SEQUENCE [LARGE SCALE GENOMIC DNA]</scope>
</reference>
<dbReference type="EMBL" id="CAUYUJ010020542">
    <property type="protein sequence ID" value="CAK0899038.1"/>
    <property type="molecule type" value="Genomic_DNA"/>
</dbReference>
<evidence type="ECO:0000313" key="5">
    <source>
        <dbReference type="EMBL" id="CAK0899038.1"/>
    </source>
</evidence>
<keyword evidence="3" id="KW-0418">Kinase</keyword>
<evidence type="ECO:0000313" key="6">
    <source>
        <dbReference type="Proteomes" id="UP001189429"/>
    </source>
</evidence>
<dbReference type="PANTHER" id="PTHR43085">
    <property type="entry name" value="HEXOKINASE FAMILY MEMBER"/>
    <property type="match status" value="1"/>
</dbReference>
<dbReference type="SUPFAM" id="SSF53613">
    <property type="entry name" value="Ribokinase-like"/>
    <property type="match status" value="1"/>
</dbReference>
<feature type="domain" description="Carbohydrate kinase PfkB" evidence="4">
    <location>
        <begin position="7"/>
        <end position="202"/>
    </location>
</feature>
<evidence type="ECO:0000256" key="3">
    <source>
        <dbReference type="ARBA" id="ARBA00022777"/>
    </source>
</evidence>
<evidence type="ECO:0000256" key="2">
    <source>
        <dbReference type="ARBA" id="ARBA00022679"/>
    </source>
</evidence>
<sequence length="223" mass="23347">MILSGPEDRAFVSCYSTVSAVALEHMDVAAVLQCSHLHIGGYLGACGLHTEALTELVRGCRERGATVSLGTNSAPTDLWLGQDQHLRRLLPYLDLVIVNERELSEITAALGQPPCALRPGLVVVETRGRDGTRIHSSACEPVDVATQAVKAGDFVDATGAGDAFAAGFLSRWLCRDGGSAADAAMWGNACAACVLRRSGACAEPVPAGEVREVYEALARQAGS</sequence>
<proteinExistence type="inferred from homology"/>
<keyword evidence="2" id="KW-0808">Transferase</keyword>
<dbReference type="InterPro" id="IPR011611">
    <property type="entry name" value="PfkB_dom"/>
</dbReference>
<organism evidence="5 6">
    <name type="scientific">Prorocentrum cordatum</name>
    <dbReference type="NCBI Taxonomy" id="2364126"/>
    <lineage>
        <taxon>Eukaryota</taxon>
        <taxon>Sar</taxon>
        <taxon>Alveolata</taxon>
        <taxon>Dinophyceae</taxon>
        <taxon>Prorocentrales</taxon>
        <taxon>Prorocentraceae</taxon>
        <taxon>Prorocentrum</taxon>
    </lineage>
</organism>
<gene>
    <name evidence="5" type="ORF">PCOR1329_LOCUS76665</name>
</gene>
<comment type="similarity">
    <text evidence="1">Belongs to the carbohydrate kinase PfkB family.</text>
</comment>
<evidence type="ECO:0000259" key="4">
    <source>
        <dbReference type="Pfam" id="PF00294"/>
    </source>
</evidence>
<dbReference type="Pfam" id="PF00294">
    <property type="entry name" value="PfkB"/>
    <property type="match status" value="1"/>
</dbReference>
<dbReference type="InterPro" id="IPR050306">
    <property type="entry name" value="PfkB_Carbo_kinase"/>
</dbReference>